<dbReference type="RefSeq" id="WP_373635575.1">
    <property type="nucleotide sequence ID" value="NZ_CP151767.2"/>
</dbReference>
<name>A0ABZ3JCR5_9RHOB</name>
<evidence type="ECO:0000313" key="2">
    <source>
        <dbReference type="Proteomes" id="UP001470809"/>
    </source>
</evidence>
<protein>
    <submittedName>
        <fullName evidence="1">Uncharacterized protein</fullName>
    </submittedName>
</protein>
<sequence>MPQDIDTTALRDFRNHYPIGLPLEALTIRPFQCSQDDNLYPTHPSQSLKTYHVYDRAEFDRRELDGRDDECILSQIRDDRPGGRPRAQSLIDRVISRAEESGRPIPCQLADRVHRVMLSDTYIDACGNYYRGVKSMQFLESDENMGTLFSPGRTNYRVPDTAFDERYDGHTYPVPNVDFAFLAAILPEDMDKIATERRRARQTHQLDQAGRIFTLID</sequence>
<organism evidence="1 2">
    <name type="scientific">Yoonia rhodophyticola</name>
    <dbReference type="NCBI Taxonomy" id="3137370"/>
    <lineage>
        <taxon>Bacteria</taxon>
        <taxon>Pseudomonadati</taxon>
        <taxon>Pseudomonadota</taxon>
        <taxon>Alphaproteobacteria</taxon>
        <taxon>Rhodobacterales</taxon>
        <taxon>Paracoccaceae</taxon>
        <taxon>Yoonia</taxon>
    </lineage>
</organism>
<reference evidence="1 2" key="2">
    <citation type="submission" date="2024-08" db="EMBL/GenBank/DDBJ databases">
        <title>Phylogenomic analyses of a clade within the roseobacter group suggest taxonomic reassignments of species of the genera Aestuariivita, Citreicella, Loktanella, Nautella, Pelagibaca, Ruegeria, Thalassobius, Thiobacimonas and Tropicibacter, and the proposal o.</title>
        <authorList>
            <person name="Jeon C.O."/>
        </authorList>
    </citation>
    <scope>NUCLEOTIDE SEQUENCE [LARGE SCALE GENOMIC DNA]</scope>
    <source>
        <strain evidence="1 2">SS1-5</strain>
    </source>
</reference>
<dbReference type="Proteomes" id="UP001470809">
    <property type="component" value="Chromosome"/>
</dbReference>
<evidence type="ECO:0000313" key="1">
    <source>
        <dbReference type="EMBL" id="XFU26701.1"/>
    </source>
</evidence>
<dbReference type="EMBL" id="CP151767">
    <property type="protein sequence ID" value="XFU26701.1"/>
    <property type="molecule type" value="Genomic_DNA"/>
</dbReference>
<proteinExistence type="predicted"/>
<reference evidence="2" key="1">
    <citation type="submission" date="2024-04" db="EMBL/GenBank/DDBJ databases">
        <title>Phylogenomic analyses of a clade within the roseobacter group suggest taxonomic reassignments of species of the genera Aestuariivita, Citreicella, Loktanella, Nautella, Pelagibaca, Ruegeria, Thalassobius, Thiobacimonas and Tropicibacter, and the proposal o.</title>
        <authorList>
            <person name="Jeon C.O."/>
        </authorList>
    </citation>
    <scope>NUCLEOTIDE SEQUENCE [LARGE SCALE GENOMIC DNA]</scope>
    <source>
        <strain evidence="2">SS1-5</strain>
    </source>
</reference>
<accession>A0ABZ3JCR5</accession>
<keyword evidence="2" id="KW-1185">Reference proteome</keyword>
<gene>
    <name evidence="1" type="ORF">AABB31_23010</name>
</gene>